<dbReference type="Pfam" id="PF04452">
    <property type="entry name" value="Methyltrans_RNA"/>
    <property type="match status" value="1"/>
</dbReference>
<comment type="function">
    <text evidence="9">Specifically methylates the N3 position of the uracil ring of uridine 1498 (m3U1498) in 16S rRNA. Acts on the fully assembled 30S ribosomal subunit.</text>
</comment>
<dbReference type="NCBIfam" id="NF008696">
    <property type="entry name" value="PRK11713.3-5"/>
    <property type="match status" value="1"/>
</dbReference>
<dbReference type="PANTHER" id="PTHR30027">
    <property type="entry name" value="RIBOSOMAL RNA SMALL SUBUNIT METHYLTRANSFERASE E"/>
    <property type="match status" value="1"/>
</dbReference>
<keyword evidence="5" id="KW-0698">rRNA processing</keyword>
<dbReference type="PANTHER" id="PTHR30027:SF3">
    <property type="entry name" value="16S RRNA (URACIL(1498)-N(3))-METHYLTRANSFERASE"/>
    <property type="match status" value="1"/>
</dbReference>
<dbReference type="CDD" id="cd18084">
    <property type="entry name" value="RsmE-like"/>
    <property type="match status" value="1"/>
</dbReference>
<dbReference type="InterPro" id="IPR006700">
    <property type="entry name" value="RsmE"/>
</dbReference>
<keyword evidence="4" id="KW-0963">Cytoplasm</keyword>
<dbReference type="NCBIfam" id="TIGR00046">
    <property type="entry name" value="RsmE family RNA methyltransferase"/>
    <property type="match status" value="1"/>
</dbReference>
<dbReference type="SUPFAM" id="SSF75217">
    <property type="entry name" value="alpha/beta knot"/>
    <property type="match status" value="1"/>
</dbReference>
<evidence type="ECO:0000256" key="6">
    <source>
        <dbReference type="ARBA" id="ARBA00022603"/>
    </source>
</evidence>
<evidence type="ECO:0000256" key="5">
    <source>
        <dbReference type="ARBA" id="ARBA00022552"/>
    </source>
</evidence>
<dbReference type="Gene3D" id="3.40.1280.10">
    <property type="match status" value="1"/>
</dbReference>
<name>A0A382H343_9ZZZZ</name>
<feature type="domain" description="Ribosomal RNA small subunit methyltransferase E methyltransferase" evidence="11">
    <location>
        <begin position="76"/>
        <end position="236"/>
    </location>
</feature>
<sequence>MTSLIRLYVTDKLNNGIEVELTEKQHHYLVHVMRRGLGDEIVLFNGRDGEWRGKLQILLKKSGRIIILDQLREQKLETDLWLVFAMLKRGPIDFVTEKASELGVSKLCPVITGRTNSTKVNLDRLRIIAMEAAEQCGRLTVPGICEPQRLEQVLSNWPEGRGLVLLDESGAGKPIAEVMADRSYRNGDAICIGPEGGFESTELEYMKNLSFVTSASIGRRLLRAETAAIAALAVWQALAGDWIKEQMVNY</sequence>
<feature type="domain" description="Ribosomal RNA small subunit methyltransferase E PUA-like" evidence="12">
    <location>
        <begin position="21"/>
        <end position="67"/>
    </location>
</feature>
<proteinExistence type="inferred from homology"/>
<evidence type="ECO:0000256" key="9">
    <source>
        <dbReference type="ARBA" id="ARBA00025699"/>
    </source>
</evidence>
<reference evidence="13" key="1">
    <citation type="submission" date="2018-05" db="EMBL/GenBank/DDBJ databases">
        <authorList>
            <person name="Lanie J.A."/>
            <person name="Ng W.-L."/>
            <person name="Kazmierczak K.M."/>
            <person name="Andrzejewski T.M."/>
            <person name="Davidsen T.M."/>
            <person name="Wayne K.J."/>
            <person name="Tettelin H."/>
            <person name="Glass J.I."/>
            <person name="Rusch D."/>
            <person name="Podicherti R."/>
            <person name="Tsui H.-C.T."/>
            <person name="Winkler M.E."/>
        </authorList>
    </citation>
    <scope>NUCLEOTIDE SEQUENCE</scope>
</reference>
<keyword evidence="7" id="KW-0808">Transferase</keyword>
<keyword evidence="8" id="KW-0949">S-adenosyl-L-methionine</keyword>
<dbReference type="InterPro" id="IPR029028">
    <property type="entry name" value="Alpha/beta_knot_MTases"/>
</dbReference>
<dbReference type="SUPFAM" id="SSF88697">
    <property type="entry name" value="PUA domain-like"/>
    <property type="match status" value="1"/>
</dbReference>
<dbReference type="EMBL" id="UINC01058922">
    <property type="protein sequence ID" value="SVB81736.1"/>
    <property type="molecule type" value="Genomic_DNA"/>
</dbReference>
<organism evidence="13">
    <name type="scientific">marine metagenome</name>
    <dbReference type="NCBI Taxonomy" id="408172"/>
    <lineage>
        <taxon>unclassified sequences</taxon>
        <taxon>metagenomes</taxon>
        <taxon>ecological metagenomes</taxon>
    </lineage>
</organism>
<dbReference type="InterPro" id="IPR046887">
    <property type="entry name" value="RsmE_PUA-like"/>
</dbReference>
<dbReference type="GO" id="GO:0070042">
    <property type="term" value="F:rRNA (uridine-N3-)-methyltransferase activity"/>
    <property type="evidence" value="ECO:0007669"/>
    <property type="project" value="TreeGrafter"/>
</dbReference>
<dbReference type="InterPro" id="IPR015947">
    <property type="entry name" value="PUA-like_sf"/>
</dbReference>
<dbReference type="GO" id="GO:0070475">
    <property type="term" value="P:rRNA base methylation"/>
    <property type="evidence" value="ECO:0007669"/>
    <property type="project" value="TreeGrafter"/>
</dbReference>
<dbReference type="EC" id="2.1.1.193" evidence="3"/>
<dbReference type="Pfam" id="PF20260">
    <property type="entry name" value="PUA_4"/>
    <property type="match status" value="1"/>
</dbReference>
<gene>
    <name evidence="13" type="ORF">METZ01_LOCUS234590</name>
</gene>
<keyword evidence="6" id="KW-0489">Methyltransferase</keyword>
<protein>
    <recommendedName>
        <fullName evidence="3">16S rRNA (uracil(1498)-N(3))-methyltransferase</fullName>
        <ecNumber evidence="3">2.1.1.193</ecNumber>
    </recommendedName>
</protein>
<evidence type="ECO:0000256" key="7">
    <source>
        <dbReference type="ARBA" id="ARBA00022679"/>
    </source>
</evidence>
<dbReference type="PIRSF" id="PIRSF015601">
    <property type="entry name" value="MTase_slr0722"/>
    <property type="match status" value="1"/>
</dbReference>
<evidence type="ECO:0000256" key="2">
    <source>
        <dbReference type="ARBA" id="ARBA00005528"/>
    </source>
</evidence>
<evidence type="ECO:0000256" key="4">
    <source>
        <dbReference type="ARBA" id="ARBA00022490"/>
    </source>
</evidence>
<evidence type="ECO:0000256" key="1">
    <source>
        <dbReference type="ARBA" id="ARBA00004496"/>
    </source>
</evidence>
<dbReference type="AlphaFoldDB" id="A0A382H343"/>
<evidence type="ECO:0000256" key="10">
    <source>
        <dbReference type="ARBA" id="ARBA00047944"/>
    </source>
</evidence>
<evidence type="ECO:0000259" key="12">
    <source>
        <dbReference type="Pfam" id="PF20260"/>
    </source>
</evidence>
<comment type="subcellular location">
    <subcellularLocation>
        <location evidence="1">Cytoplasm</location>
    </subcellularLocation>
</comment>
<accession>A0A382H343</accession>
<dbReference type="Gene3D" id="2.40.240.20">
    <property type="entry name" value="Hypothetical PUA domain-like, domain 1"/>
    <property type="match status" value="1"/>
</dbReference>
<dbReference type="InterPro" id="IPR029026">
    <property type="entry name" value="tRNA_m1G_MTases_N"/>
</dbReference>
<evidence type="ECO:0000313" key="13">
    <source>
        <dbReference type="EMBL" id="SVB81736.1"/>
    </source>
</evidence>
<comment type="catalytic activity">
    <reaction evidence="10">
        <text>uridine(1498) in 16S rRNA + S-adenosyl-L-methionine = N(3)-methyluridine(1498) in 16S rRNA + S-adenosyl-L-homocysteine + H(+)</text>
        <dbReference type="Rhea" id="RHEA:42920"/>
        <dbReference type="Rhea" id="RHEA-COMP:10283"/>
        <dbReference type="Rhea" id="RHEA-COMP:10284"/>
        <dbReference type="ChEBI" id="CHEBI:15378"/>
        <dbReference type="ChEBI" id="CHEBI:57856"/>
        <dbReference type="ChEBI" id="CHEBI:59789"/>
        <dbReference type="ChEBI" id="CHEBI:65315"/>
        <dbReference type="ChEBI" id="CHEBI:74502"/>
        <dbReference type="EC" id="2.1.1.193"/>
    </reaction>
</comment>
<dbReference type="GO" id="GO:0005737">
    <property type="term" value="C:cytoplasm"/>
    <property type="evidence" value="ECO:0007669"/>
    <property type="project" value="UniProtKB-SubCell"/>
</dbReference>
<evidence type="ECO:0000256" key="3">
    <source>
        <dbReference type="ARBA" id="ARBA00012328"/>
    </source>
</evidence>
<dbReference type="NCBIfam" id="NF008694">
    <property type="entry name" value="PRK11713.3-2"/>
    <property type="match status" value="1"/>
</dbReference>
<evidence type="ECO:0000256" key="8">
    <source>
        <dbReference type="ARBA" id="ARBA00022691"/>
    </source>
</evidence>
<dbReference type="InterPro" id="IPR046886">
    <property type="entry name" value="RsmE_MTase_dom"/>
</dbReference>
<evidence type="ECO:0000259" key="11">
    <source>
        <dbReference type="Pfam" id="PF04452"/>
    </source>
</evidence>
<comment type="similarity">
    <text evidence="2">Belongs to the RNA methyltransferase RsmE family.</text>
</comment>